<evidence type="ECO:0000256" key="1">
    <source>
        <dbReference type="SAM" id="MobiDB-lite"/>
    </source>
</evidence>
<protein>
    <submittedName>
        <fullName evidence="2">Uncharacterized protein</fullName>
    </submittedName>
</protein>
<feature type="region of interest" description="Disordered" evidence="1">
    <location>
        <begin position="202"/>
        <end position="221"/>
    </location>
</feature>
<dbReference type="EMBL" id="CP063169">
    <property type="protein sequence ID" value="QOR71364.1"/>
    <property type="molecule type" value="Genomic_DNA"/>
</dbReference>
<dbReference type="KEGG" id="halt:IM660_03430"/>
<organism evidence="2 3">
    <name type="scientific">Ruania alkalisoli</name>
    <dbReference type="NCBI Taxonomy" id="2779775"/>
    <lineage>
        <taxon>Bacteria</taxon>
        <taxon>Bacillati</taxon>
        <taxon>Actinomycetota</taxon>
        <taxon>Actinomycetes</taxon>
        <taxon>Micrococcales</taxon>
        <taxon>Ruaniaceae</taxon>
        <taxon>Ruania</taxon>
    </lineage>
</organism>
<keyword evidence="3" id="KW-1185">Reference proteome</keyword>
<dbReference type="RefSeq" id="WP_193498027.1">
    <property type="nucleotide sequence ID" value="NZ_CP063169.1"/>
</dbReference>
<dbReference type="AlphaFoldDB" id="A0A7M1SWN8"/>
<dbReference type="Proteomes" id="UP000593758">
    <property type="component" value="Chromosome"/>
</dbReference>
<proteinExistence type="predicted"/>
<evidence type="ECO:0000313" key="3">
    <source>
        <dbReference type="Proteomes" id="UP000593758"/>
    </source>
</evidence>
<evidence type="ECO:0000313" key="2">
    <source>
        <dbReference type="EMBL" id="QOR71364.1"/>
    </source>
</evidence>
<accession>A0A7M1SWN8</accession>
<reference evidence="2 3" key="1">
    <citation type="submission" date="2020-10" db="EMBL/GenBank/DDBJ databases">
        <title>Haloactinobacterium sp. RN3S43, a bacterium isolated from saline soil.</title>
        <authorList>
            <person name="Sun J.-Q."/>
        </authorList>
    </citation>
    <scope>NUCLEOTIDE SEQUENCE [LARGE SCALE GENOMIC DNA]</scope>
    <source>
        <strain evidence="2 3">RN3S43</strain>
    </source>
</reference>
<name>A0A7M1SWN8_9MICO</name>
<gene>
    <name evidence="2" type="ORF">IM660_03430</name>
</gene>
<sequence>MDVDKATVINFTVVQLVRTPTVFAFMEHIDGHLGAKFVLIEVTKTGGFDLLALSDAERDRYLALAGRAWAPRQDEHDMQASKLRTMVRKLDELSTQVTAWHWNVLASPEPVLISGDSPVVTLNPIGYHWAGLIPEGSPLWTPLSPTMLLVAEPVKPLVVQSVLKRRVGCVCDRCAGAARPIGPCSTHRDGLGRRGWPSRLRSRRCRSQRSPGASRPNRRRSLPRIGRYRQRLLRRCWRN</sequence>